<keyword evidence="3" id="KW-0519">Myristate</keyword>
<feature type="binding site" evidence="8">
    <location>
        <begin position="23"/>
        <end position="30"/>
    </location>
    <ligand>
        <name>GTP</name>
        <dbReference type="ChEBI" id="CHEBI:37565"/>
    </ligand>
</feature>
<dbReference type="Pfam" id="PF00025">
    <property type="entry name" value="Arf"/>
    <property type="match status" value="1"/>
</dbReference>
<dbReference type="InterPro" id="IPR006689">
    <property type="entry name" value="Small_GTPase_ARF/SAR"/>
</dbReference>
<dbReference type="InterPro" id="IPR045873">
    <property type="entry name" value="Arl2"/>
</dbReference>
<dbReference type="InterPro" id="IPR044612">
    <property type="entry name" value="ARL2/3"/>
</dbReference>
<dbReference type="SMART" id="SM00177">
    <property type="entry name" value="ARF"/>
    <property type="match status" value="1"/>
</dbReference>
<dbReference type="SMART" id="SM00175">
    <property type="entry name" value="RAB"/>
    <property type="match status" value="1"/>
</dbReference>
<evidence type="ECO:0000256" key="4">
    <source>
        <dbReference type="ARBA" id="ARBA00022741"/>
    </source>
</evidence>
<feature type="binding site" evidence="8">
    <location>
        <begin position="125"/>
        <end position="128"/>
    </location>
    <ligand>
        <name>GTP</name>
        <dbReference type="ChEBI" id="CHEBI:37565"/>
    </ligand>
</feature>
<dbReference type="PANTHER" id="PTHR45697">
    <property type="entry name" value="ADP-RIBOSYLATION FACTOR-LIKE PROTEIN 2-RELATED"/>
    <property type="match status" value="1"/>
</dbReference>
<keyword evidence="6" id="KW-0449">Lipoprotein</keyword>
<dbReference type="InterPro" id="IPR005225">
    <property type="entry name" value="Small_GTP-bd"/>
</dbReference>
<accession>A0A673WSG6</accession>
<dbReference type="PRINTS" id="PR00328">
    <property type="entry name" value="SAR1GTPBP"/>
</dbReference>
<dbReference type="SMART" id="SM00178">
    <property type="entry name" value="SAR"/>
    <property type="match status" value="1"/>
</dbReference>
<feature type="binding site" evidence="9">
    <location>
        <position position="47"/>
    </location>
    <ligand>
        <name>Mg(2+)</name>
        <dbReference type="ChEBI" id="CHEBI:18420"/>
    </ligand>
</feature>
<dbReference type="GeneTree" id="ENSGT00940000157941"/>
<dbReference type="CDD" id="cd04154">
    <property type="entry name" value="Arl2"/>
    <property type="match status" value="1"/>
</dbReference>
<keyword evidence="5 8" id="KW-0342">GTP-binding</keyword>
<keyword evidence="4 8" id="KW-0547">Nucleotide-binding</keyword>
<dbReference type="InterPro" id="IPR027417">
    <property type="entry name" value="P-loop_NTPase"/>
</dbReference>
<evidence type="ECO:0000256" key="5">
    <source>
        <dbReference type="ARBA" id="ARBA00023134"/>
    </source>
</evidence>
<evidence type="ECO:0000256" key="9">
    <source>
        <dbReference type="PIRSR" id="PIRSR606689-2"/>
    </source>
</evidence>
<keyword evidence="9" id="KW-0460">Magnesium</keyword>
<evidence type="ECO:0000256" key="7">
    <source>
        <dbReference type="ARBA" id="ARBA00026198"/>
    </source>
</evidence>
<dbReference type="Ensembl" id="ENSSTUT00000015833.1">
    <property type="protein sequence ID" value="ENSSTUP00000014995.1"/>
    <property type="gene ID" value="ENSSTUG00000006926.1"/>
</dbReference>
<keyword evidence="9" id="KW-0479">Metal-binding</keyword>
<dbReference type="GO" id="GO:0005525">
    <property type="term" value="F:GTP binding"/>
    <property type="evidence" value="ECO:0007669"/>
    <property type="project" value="UniProtKB-KW"/>
</dbReference>
<dbReference type="GO" id="GO:0046872">
    <property type="term" value="F:metal ion binding"/>
    <property type="evidence" value="ECO:0007669"/>
    <property type="project" value="UniProtKB-KW"/>
</dbReference>
<dbReference type="InParanoid" id="A0A673WSG6"/>
<comment type="subcellular location">
    <subcellularLocation>
        <location evidence="1">Cytoplasm</location>
        <location evidence="1">Cytoskeleton</location>
        <location evidence="1">Microtubule organizing center</location>
        <location evidence="1">Centrosome</location>
    </subcellularLocation>
</comment>
<reference evidence="11" key="1">
    <citation type="submission" date="2025-08" db="UniProtKB">
        <authorList>
            <consortium name="Ensembl"/>
        </authorList>
    </citation>
    <scope>IDENTIFICATION</scope>
</reference>
<dbReference type="GO" id="GO:0005813">
    <property type="term" value="C:centrosome"/>
    <property type="evidence" value="ECO:0007669"/>
    <property type="project" value="UniProtKB-SubCell"/>
</dbReference>
<evidence type="ECO:0000313" key="11">
    <source>
        <dbReference type="Ensembl" id="ENSSTUP00000014995.1"/>
    </source>
</evidence>
<dbReference type="FunFam" id="3.40.50.300:FF:000393">
    <property type="entry name" value="ADP-ribosylation factor-like 2, arl2"/>
    <property type="match status" value="1"/>
</dbReference>
<dbReference type="Proteomes" id="UP000472277">
    <property type="component" value="Chromosome 5"/>
</dbReference>
<dbReference type="AlphaFoldDB" id="A0A673WSG6"/>
<gene>
    <name evidence="11" type="primary">ARL2</name>
    <name evidence="11" type="synonym">arl2</name>
</gene>
<evidence type="ECO:0000256" key="2">
    <source>
        <dbReference type="ARBA" id="ARBA00010290"/>
    </source>
</evidence>
<comment type="similarity">
    <text evidence="2 10">Belongs to the small GTPase superfamily. Arf family.</text>
</comment>
<keyword evidence="12" id="KW-1185">Reference proteome</keyword>
<evidence type="ECO:0000256" key="6">
    <source>
        <dbReference type="ARBA" id="ARBA00023288"/>
    </source>
</evidence>
<reference evidence="11" key="2">
    <citation type="submission" date="2025-09" db="UniProtKB">
        <authorList>
            <consortium name="Ensembl"/>
        </authorList>
    </citation>
    <scope>IDENTIFICATION</scope>
</reference>
<name>A0A673WSG6_SALTR</name>
<feature type="binding site" evidence="9">
    <location>
        <position position="30"/>
    </location>
    <ligand>
        <name>Mg(2+)</name>
        <dbReference type="ChEBI" id="CHEBI:18420"/>
    </ligand>
</feature>
<dbReference type="Gene3D" id="3.40.50.300">
    <property type="entry name" value="P-loop containing nucleotide triphosphate hydrolases"/>
    <property type="match status" value="1"/>
</dbReference>
<feature type="binding site" evidence="8">
    <location>
        <position position="69"/>
    </location>
    <ligand>
        <name>GTP</name>
        <dbReference type="ChEBI" id="CHEBI:37565"/>
    </ligand>
</feature>
<evidence type="ECO:0000313" key="12">
    <source>
        <dbReference type="Proteomes" id="UP000472277"/>
    </source>
</evidence>
<proteinExistence type="inferred from homology"/>
<dbReference type="NCBIfam" id="TIGR00231">
    <property type="entry name" value="small_GTP"/>
    <property type="match status" value="1"/>
</dbReference>
<organism evidence="11 12">
    <name type="scientific">Salmo trutta</name>
    <name type="common">Brown trout</name>
    <dbReference type="NCBI Taxonomy" id="8032"/>
    <lineage>
        <taxon>Eukaryota</taxon>
        <taxon>Metazoa</taxon>
        <taxon>Chordata</taxon>
        <taxon>Craniata</taxon>
        <taxon>Vertebrata</taxon>
        <taxon>Euteleostomi</taxon>
        <taxon>Actinopterygii</taxon>
        <taxon>Neopterygii</taxon>
        <taxon>Teleostei</taxon>
        <taxon>Protacanthopterygii</taxon>
        <taxon>Salmoniformes</taxon>
        <taxon>Salmonidae</taxon>
        <taxon>Salmoninae</taxon>
        <taxon>Salmo</taxon>
    </lineage>
</organism>
<dbReference type="GO" id="GO:0003924">
    <property type="term" value="F:GTPase activity"/>
    <property type="evidence" value="ECO:0007669"/>
    <property type="project" value="InterPro"/>
</dbReference>
<evidence type="ECO:0000256" key="10">
    <source>
        <dbReference type="RuleBase" id="RU003925"/>
    </source>
</evidence>
<dbReference type="PROSITE" id="PS51417">
    <property type="entry name" value="ARF"/>
    <property type="match status" value="1"/>
</dbReference>
<sequence length="233" mass="26397">MGLLTILKKMKHKEREMRLLMLGLDNAGKTTILKKFNGEDVSTISPTLGFNIKTLEHKGFKLNIWDVGGQKSLRSYWRNYFESTDGLVWVVDSADRLRLEDCRQELSSLLQEERLSGATLLVFANKQDLPGSLNKETIREALGLDDIKTHHWCIIGCSAVTGENLLTGVDWLLDDIAASAVTGENLLTGVDWLLDDNAARVFTAFGCTFNRPHNRRPYVWHHVRQRFADVNIV</sequence>
<evidence type="ECO:0000256" key="8">
    <source>
        <dbReference type="PIRSR" id="PIRSR606689-1"/>
    </source>
</evidence>
<dbReference type="SUPFAM" id="SSF52540">
    <property type="entry name" value="P-loop containing nucleoside triphosphate hydrolases"/>
    <property type="match status" value="1"/>
</dbReference>
<evidence type="ECO:0000256" key="3">
    <source>
        <dbReference type="ARBA" id="ARBA00022707"/>
    </source>
</evidence>
<evidence type="ECO:0000256" key="1">
    <source>
        <dbReference type="ARBA" id="ARBA00004300"/>
    </source>
</evidence>
<protein>
    <recommendedName>
        <fullName evidence="7">ADP-ribosylation factor-like protein 2</fullName>
    </recommendedName>
</protein>